<accession>S0EWP5</accession>
<dbReference type="GO" id="GO:0006355">
    <property type="term" value="P:regulation of DNA-templated transcription"/>
    <property type="evidence" value="ECO:0007669"/>
    <property type="project" value="TreeGrafter"/>
</dbReference>
<dbReference type="Pfam" id="PF04397">
    <property type="entry name" value="LytTR"/>
    <property type="match status" value="1"/>
</dbReference>
<feature type="domain" description="Response regulatory" evidence="3">
    <location>
        <begin position="3"/>
        <end position="117"/>
    </location>
</feature>
<dbReference type="HOGENOM" id="CLU_000445_14_1_0"/>
<name>S0EWP5_CHTCT</name>
<keyword evidence="2" id="KW-0597">Phosphoprotein</keyword>
<gene>
    <name evidence="5" type="ORF">CCALI_02536</name>
</gene>
<dbReference type="PROSITE" id="PS50930">
    <property type="entry name" value="HTH_LYTTR"/>
    <property type="match status" value="1"/>
</dbReference>
<evidence type="ECO:0000313" key="5">
    <source>
        <dbReference type="EMBL" id="CCW36333.1"/>
    </source>
</evidence>
<dbReference type="Gene3D" id="2.40.50.1020">
    <property type="entry name" value="LytTr DNA-binding domain"/>
    <property type="match status" value="1"/>
</dbReference>
<proteinExistence type="predicted"/>
<feature type="modified residue" description="4-aspartylphosphate" evidence="2">
    <location>
        <position position="54"/>
    </location>
</feature>
<dbReference type="InParanoid" id="S0EWP5"/>
<dbReference type="SMART" id="SM00850">
    <property type="entry name" value="LytTR"/>
    <property type="match status" value="1"/>
</dbReference>
<dbReference type="PROSITE" id="PS50110">
    <property type="entry name" value="RESPONSE_REGULATORY"/>
    <property type="match status" value="1"/>
</dbReference>
<protein>
    <submittedName>
        <fullName evidence="5">Two component transcriptional regulator, LytTR family</fullName>
    </submittedName>
</protein>
<dbReference type="GO" id="GO:0032993">
    <property type="term" value="C:protein-DNA complex"/>
    <property type="evidence" value="ECO:0007669"/>
    <property type="project" value="TreeGrafter"/>
</dbReference>
<dbReference type="OrthoDB" id="9809318at2"/>
<keyword evidence="1" id="KW-0238">DNA-binding</keyword>
<dbReference type="SMART" id="SM00448">
    <property type="entry name" value="REC"/>
    <property type="match status" value="1"/>
</dbReference>
<dbReference type="Pfam" id="PF00072">
    <property type="entry name" value="Response_reg"/>
    <property type="match status" value="1"/>
</dbReference>
<dbReference type="GO" id="GO:0005829">
    <property type="term" value="C:cytosol"/>
    <property type="evidence" value="ECO:0007669"/>
    <property type="project" value="TreeGrafter"/>
</dbReference>
<dbReference type="EMBL" id="HF951689">
    <property type="protein sequence ID" value="CCW36333.1"/>
    <property type="molecule type" value="Genomic_DNA"/>
</dbReference>
<dbReference type="eggNOG" id="COG3279">
    <property type="taxonomic scope" value="Bacteria"/>
</dbReference>
<dbReference type="GO" id="GO:0000156">
    <property type="term" value="F:phosphorelay response regulator activity"/>
    <property type="evidence" value="ECO:0007669"/>
    <property type="project" value="TreeGrafter"/>
</dbReference>
<sequence length="276" mass="31524">MIRALLIEDEPLAQEYLRRLLHETEKIEVVASAISADEGLALFAQLHPDVVFIDLRLAGSDGFALAQQLRRFSPQLAIVFVTGYSDKAVAAFELAAVDYLLKPLHSDRVRQTVLRLEERLRNYHLPETFTIANLRPDEERLVVKNIATDTIKLLSKMDIFAAVHRDRKTFIYTQQEQYPTYYSLLNLEHWLKGMPFLRISRSAIINLEAIEKIIHYGDRLYQVHLCDQNHTIIEASRSGAVLLASHLKNHRLPSSSIQSIKTAVRANLCKEKNPSS</sequence>
<evidence type="ECO:0000256" key="2">
    <source>
        <dbReference type="PROSITE-ProRule" id="PRU00169"/>
    </source>
</evidence>
<evidence type="ECO:0000259" key="4">
    <source>
        <dbReference type="PROSITE" id="PS50930"/>
    </source>
</evidence>
<dbReference type="InterPro" id="IPR007492">
    <property type="entry name" value="LytTR_DNA-bd_dom"/>
</dbReference>
<dbReference type="Gene3D" id="3.40.50.2300">
    <property type="match status" value="1"/>
</dbReference>
<reference evidence="6" key="1">
    <citation type="submission" date="2013-03" db="EMBL/GenBank/DDBJ databases">
        <title>Genome sequence of Chthonomonas calidirosea, the first sequenced genome from the Armatimonadetes phylum (formally candidate division OP10).</title>
        <authorList>
            <person name="Lee K.C.Y."/>
            <person name="Morgan X.C."/>
            <person name="Dunfield P.F."/>
            <person name="Tamas I."/>
            <person name="Houghton K.M."/>
            <person name="Vyssotski M."/>
            <person name="Ryan J.L.J."/>
            <person name="Lagutin K."/>
            <person name="McDonald I.R."/>
            <person name="Stott M.B."/>
        </authorList>
    </citation>
    <scope>NUCLEOTIDE SEQUENCE [LARGE SCALE GENOMIC DNA]</scope>
    <source>
        <strain evidence="6">DSM 23976 / ICMP 18418 / T49</strain>
    </source>
</reference>
<organism evidence="5 6">
    <name type="scientific">Chthonomonas calidirosea (strain DSM 23976 / ICMP 18418 / T49)</name>
    <dbReference type="NCBI Taxonomy" id="1303518"/>
    <lineage>
        <taxon>Bacteria</taxon>
        <taxon>Bacillati</taxon>
        <taxon>Armatimonadota</taxon>
        <taxon>Chthonomonadia</taxon>
        <taxon>Chthonomonadales</taxon>
        <taxon>Chthonomonadaceae</taxon>
        <taxon>Chthonomonas</taxon>
    </lineage>
</organism>
<feature type="domain" description="HTH LytTR-type" evidence="4">
    <location>
        <begin position="159"/>
        <end position="249"/>
    </location>
</feature>
<evidence type="ECO:0000259" key="3">
    <source>
        <dbReference type="PROSITE" id="PS50110"/>
    </source>
</evidence>
<dbReference type="KEGG" id="ccz:CCALI_02536"/>
<evidence type="ECO:0000313" key="6">
    <source>
        <dbReference type="Proteomes" id="UP000014227"/>
    </source>
</evidence>
<dbReference type="InterPro" id="IPR011006">
    <property type="entry name" value="CheY-like_superfamily"/>
</dbReference>
<keyword evidence="6" id="KW-1185">Reference proteome</keyword>
<dbReference type="RefSeq" id="WP_016483844.1">
    <property type="nucleotide sequence ID" value="NC_021487.1"/>
</dbReference>
<dbReference type="PANTHER" id="PTHR48111">
    <property type="entry name" value="REGULATOR OF RPOS"/>
    <property type="match status" value="1"/>
</dbReference>
<dbReference type="GO" id="GO:0000976">
    <property type="term" value="F:transcription cis-regulatory region binding"/>
    <property type="evidence" value="ECO:0007669"/>
    <property type="project" value="TreeGrafter"/>
</dbReference>
<dbReference type="FunCoup" id="S0EWP5">
    <property type="interactions" value="77"/>
</dbReference>
<dbReference type="AlphaFoldDB" id="S0EWP5"/>
<dbReference type="PANTHER" id="PTHR48111:SF69">
    <property type="entry name" value="RESPONSE REGULATOR RECEIVER"/>
    <property type="match status" value="1"/>
</dbReference>
<dbReference type="Proteomes" id="UP000014227">
    <property type="component" value="Chromosome I"/>
</dbReference>
<dbReference type="SUPFAM" id="SSF52172">
    <property type="entry name" value="CheY-like"/>
    <property type="match status" value="1"/>
</dbReference>
<dbReference type="InterPro" id="IPR039420">
    <property type="entry name" value="WalR-like"/>
</dbReference>
<dbReference type="InterPro" id="IPR001789">
    <property type="entry name" value="Sig_transdc_resp-reg_receiver"/>
</dbReference>
<dbReference type="PATRIC" id="fig|1303518.3.peg.2635"/>
<evidence type="ECO:0000256" key="1">
    <source>
        <dbReference type="ARBA" id="ARBA00023125"/>
    </source>
</evidence>